<dbReference type="OrthoDB" id="8563468at2"/>
<feature type="domain" description="STAS" evidence="1">
    <location>
        <begin position="38"/>
        <end position="95"/>
    </location>
</feature>
<dbReference type="PROSITE" id="PS50801">
    <property type="entry name" value="STAS"/>
    <property type="match status" value="1"/>
</dbReference>
<evidence type="ECO:0000259" key="1">
    <source>
        <dbReference type="PROSITE" id="PS50801"/>
    </source>
</evidence>
<dbReference type="RefSeq" id="WP_045750550.1">
    <property type="nucleotide sequence ID" value="NZ_LN794158.1"/>
</dbReference>
<dbReference type="InterPro" id="IPR058548">
    <property type="entry name" value="MlaB-like_STAS"/>
</dbReference>
<evidence type="ECO:0000313" key="3">
    <source>
        <dbReference type="Proteomes" id="UP000056322"/>
    </source>
</evidence>
<dbReference type="InterPro" id="IPR036513">
    <property type="entry name" value="STAS_dom_sf"/>
</dbReference>
<evidence type="ECO:0000313" key="2">
    <source>
        <dbReference type="EMBL" id="CEN55247.1"/>
    </source>
</evidence>
<dbReference type="PANTHER" id="PTHR35849">
    <property type="entry name" value="BLR2341 PROTEIN"/>
    <property type="match status" value="1"/>
</dbReference>
<dbReference type="Gene3D" id="3.30.750.24">
    <property type="entry name" value="STAS domain"/>
    <property type="match status" value="1"/>
</dbReference>
<dbReference type="CDD" id="cd07043">
    <property type="entry name" value="STAS_anti-anti-sigma_factors"/>
    <property type="match status" value="1"/>
</dbReference>
<accession>A0A0B7IVY6</accession>
<proteinExistence type="predicted"/>
<gene>
    <name evidence="2" type="ORF">BN1209_CDS177923D</name>
</gene>
<name>A0A0B7IVY6_9PROT</name>
<dbReference type="EMBL" id="LN794158">
    <property type="protein sequence ID" value="CEN55247.1"/>
    <property type="molecule type" value="Genomic_DNA"/>
</dbReference>
<dbReference type="InterPro" id="IPR052746">
    <property type="entry name" value="MlaB_ABC_Transporter"/>
</dbReference>
<dbReference type="Pfam" id="PF13466">
    <property type="entry name" value="STAS_2"/>
    <property type="match status" value="1"/>
</dbReference>
<reference evidence="3" key="1">
    <citation type="submission" date="2014-12" db="EMBL/GenBank/DDBJ databases">
        <authorList>
            <person name="Salcher M.M."/>
        </authorList>
    </citation>
    <scope>NUCLEOTIDE SEQUENCE [LARGE SCALE GENOMIC DNA]</scope>
    <source>
        <strain evidence="3">MMS-10A-171</strain>
    </source>
</reference>
<dbReference type="PANTHER" id="PTHR35849:SF2">
    <property type="entry name" value="BLR2341 PROTEIN"/>
    <property type="match status" value="1"/>
</dbReference>
<dbReference type="SUPFAM" id="SSF52091">
    <property type="entry name" value="SpoIIaa-like"/>
    <property type="match status" value="1"/>
</dbReference>
<dbReference type="AlphaFoldDB" id="A0A0B7IVY6"/>
<keyword evidence="3" id="KW-1185">Reference proteome</keyword>
<organism evidence="2 3">
    <name type="scientific">Candidatus Methylopumilus turicensis</name>
    <dbReference type="NCBI Taxonomy" id="1581680"/>
    <lineage>
        <taxon>Bacteria</taxon>
        <taxon>Pseudomonadati</taxon>
        <taxon>Pseudomonadota</taxon>
        <taxon>Betaproteobacteria</taxon>
        <taxon>Nitrosomonadales</taxon>
        <taxon>Methylophilaceae</taxon>
        <taxon>Candidatus Methylopumilus</taxon>
    </lineage>
</organism>
<dbReference type="HOGENOM" id="CLU_115403_13_3_4"/>
<protein>
    <submittedName>
        <fullName evidence="2">Putative STAS domain-containing protein</fullName>
    </submittedName>
</protein>
<dbReference type="InterPro" id="IPR002645">
    <property type="entry name" value="STAS_dom"/>
</dbReference>
<dbReference type="STRING" id="1581680.BN1209_CDS177923D"/>
<sequence length="95" mass="10591">MAQINKSDSRWDIDGDITIAQTQALLVEGNTMPMSGSLLIDFSKVSHVDTASISLMFEWLRQAQDKKCDLRFSNFPKNLLSLLALYGVTDLIPSN</sequence>
<dbReference type="Proteomes" id="UP000056322">
    <property type="component" value="Chromosome 1"/>
</dbReference>